<dbReference type="SUPFAM" id="SSF143503">
    <property type="entry name" value="PUG domain-like"/>
    <property type="match status" value="1"/>
</dbReference>
<keyword evidence="3" id="KW-1185">Reference proteome</keyword>
<sequence>MMTTTTDEDDSELQHAIQASLMVGNNNNTHKNAGRAAAATRTTTTSTAPEVVQIVTKMKKNGLTTTHPKVQMPKRLSQHDQEDVILRCVNRVAPYSFSVDTLLRSLKTIQSNPSNRKFHTVNTSTVTFQRSLTAPGVLDLLKALNFHPHHSPTNTTNFENNNNQIILTLSHYDAAAFYLGISALEQIQQTSPEYARHKALRLFQKELAPALNLKIDDNDNDNKEEASARKRYLS</sequence>
<dbReference type="OrthoDB" id="205028at2759"/>
<dbReference type="Gene3D" id="1.20.58.2190">
    <property type="match status" value="1"/>
</dbReference>
<evidence type="ECO:0000313" key="2">
    <source>
        <dbReference type="EMBL" id="OEU16080.1"/>
    </source>
</evidence>
<feature type="non-terminal residue" evidence="2">
    <location>
        <position position="234"/>
    </location>
</feature>
<organism evidence="2 3">
    <name type="scientific">Fragilariopsis cylindrus CCMP1102</name>
    <dbReference type="NCBI Taxonomy" id="635003"/>
    <lineage>
        <taxon>Eukaryota</taxon>
        <taxon>Sar</taxon>
        <taxon>Stramenopiles</taxon>
        <taxon>Ochrophyta</taxon>
        <taxon>Bacillariophyta</taxon>
        <taxon>Bacillariophyceae</taxon>
        <taxon>Bacillariophycidae</taxon>
        <taxon>Bacillariales</taxon>
        <taxon>Bacillariaceae</taxon>
        <taxon>Fragilariopsis</taxon>
    </lineage>
</organism>
<dbReference type="Proteomes" id="UP000095751">
    <property type="component" value="Unassembled WGS sequence"/>
</dbReference>
<evidence type="ECO:0000256" key="1">
    <source>
        <dbReference type="SAM" id="MobiDB-lite"/>
    </source>
</evidence>
<gene>
    <name evidence="2" type="ORF">FRACYDRAFT_268880</name>
</gene>
<dbReference type="InterPro" id="IPR036339">
    <property type="entry name" value="PUB-like_dom_sf"/>
</dbReference>
<evidence type="ECO:0000313" key="3">
    <source>
        <dbReference type="Proteomes" id="UP000095751"/>
    </source>
</evidence>
<dbReference type="CDD" id="cd09212">
    <property type="entry name" value="PUB"/>
    <property type="match status" value="1"/>
</dbReference>
<feature type="compositionally biased region" description="Basic and acidic residues" evidence="1">
    <location>
        <begin position="214"/>
        <end position="228"/>
    </location>
</feature>
<feature type="region of interest" description="Disordered" evidence="1">
    <location>
        <begin position="214"/>
        <end position="234"/>
    </location>
</feature>
<dbReference type="EMBL" id="KV784358">
    <property type="protein sequence ID" value="OEU16080.1"/>
    <property type="molecule type" value="Genomic_DNA"/>
</dbReference>
<protein>
    <submittedName>
        <fullName evidence="2">Uncharacterized protein</fullName>
    </submittedName>
</protein>
<name>A0A1E7FD27_9STRA</name>
<reference evidence="2 3" key="1">
    <citation type="submission" date="2016-09" db="EMBL/GenBank/DDBJ databases">
        <title>Extensive genetic diversity and differential bi-allelic expression allows diatom success in the polar Southern Ocean.</title>
        <authorList>
            <consortium name="DOE Joint Genome Institute"/>
            <person name="Mock T."/>
            <person name="Otillar R.P."/>
            <person name="Strauss J."/>
            <person name="Dupont C."/>
            <person name="Frickenhaus S."/>
            <person name="Maumus F."/>
            <person name="Mcmullan M."/>
            <person name="Sanges R."/>
            <person name="Schmutz J."/>
            <person name="Toseland A."/>
            <person name="Valas R."/>
            <person name="Veluchamy A."/>
            <person name="Ward B.J."/>
            <person name="Allen A."/>
            <person name="Barry K."/>
            <person name="Falciatore A."/>
            <person name="Ferrante M."/>
            <person name="Fortunato A.E."/>
            <person name="Gloeckner G."/>
            <person name="Gruber A."/>
            <person name="Hipkin R."/>
            <person name="Janech M."/>
            <person name="Kroth P."/>
            <person name="Leese F."/>
            <person name="Lindquist E."/>
            <person name="Lyon B.R."/>
            <person name="Martin J."/>
            <person name="Mayer C."/>
            <person name="Parker M."/>
            <person name="Quesneville H."/>
            <person name="Raymond J."/>
            <person name="Uhlig C."/>
            <person name="Valentin K.U."/>
            <person name="Worden A.Z."/>
            <person name="Armbrust E.V."/>
            <person name="Bowler C."/>
            <person name="Green B."/>
            <person name="Moulton V."/>
            <person name="Van Oosterhout C."/>
            <person name="Grigoriev I."/>
        </authorList>
    </citation>
    <scope>NUCLEOTIDE SEQUENCE [LARGE SCALE GENOMIC DNA]</scope>
    <source>
        <strain evidence="2 3">CCMP1102</strain>
    </source>
</reference>
<dbReference type="KEGG" id="fcy:FRACYDRAFT_268880"/>
<dbReference type="InParanoid" id="A0A1E7FD27"/>
<proteinExistence type="predicted"/>
<accession>A0A1E7FD27</accession>
<dbReference type="AlphaFoldDB" id="A0A1E7FD27"/>